<keyword evidence="8" id="KW-1185">Reference proteome</keyword>
<evidence type="ECO:0000256" key="3">
    <source>
        <dbReference type="ARBA" id="ARBA00022741"/>
    </source>
</evidence>
<dbReference type="SUPFAM" id="SSF52540">
    <property type="entry name" value="P-loop containing nucleoside triphosphate hydrolases"/>
    <property type="match status" value="1"/>
</dbReference>
<evidence type="ECO:0000256" key="1">
    <source>
        <dbReference type="ARBA" id="ARBA00005417"/>
    </source>
</evidence>
<organism evidence="7 8">
    <name type="scientific">Streptomyces hirsutus</name>
    <dbReference type="NCBI Taxonomy" id="35620"/>
    <lineage>
        <taxon>Bacteria</taxon>
        <taxon>Bacillati</taxon>
        <taxon>Actinomycetota</taxon>
        <taxon>Actinomycetes</taxon>
        <taxon>Kitasatosporales</taxon>
        <taxon>Streptomycetaceae</taxon>
        <taxon>Streptomyces</taxon>
    </lineage>
</organism>
<name>A0ABZ1GEM4_9ACTN</name>
<dbReference type="PROSITE" id="PS00211">
    <property type="entry name" value="ABC_TRANSPORTER_1"/>
    <property type="match status" value="1"/>
</dbReference>
<accession>A0ABZ1GEM4</accession>
<keyword evidence="2" id="KW-0813">Transport</keyword>
<dbReference type="EMBL" id="CP109134">
    <property type="protein sequence ID" value="WSD04567.1"/>
    <property type="molecule type" value="Genomic_DNA"/>
</dbReference>
<keyword evidence="4 7" id="KW-0067">ATP-binding</keyword>
<evidence type="ECO:0000259" key="6">
    <source>
        <dbReference type="PROSITE" id="PS50893"/>
    </source>
</evidence>
<dbReference type="PANTHER" id="PTHR43820:SF4">
    <property type="entry name" value="HIGH-AFFINITY BRANCHED-CHAIN AMINO ACID TRANSPORT ATP-BINDING PROTEIN LIVF"/>
    <property type="match status" value="1"/>
</dbReference>
<keyword evidence="5" id="KW-0029">Amino-acid transport</keyword>
<sequence>MTEVAHTEPGTARAAALRATSLVAGYGELAVVRGLDLEVHAGEIVALLGPNGAGKSTTLLTLAGELRPLGGEISWFGAPLTGGLHKRAAAGLGFVPEERSVIMSMSVRDNLLLGSGGLEPAVEVFPELGKLLDRRAGLLSGGEQQMLTLGRALARRPKVLLADELSLGLGPIVVDRLLAALRDAATTLDIGVLLVEQQARRALGASDRWYLMRRGELVASGDSADGDEEIRRRYLSDHDSAA</sequence>
<gene>
    <name evidence="7" type="ORF">OIE73_01470</name>
</gene>
<reference evidence="7 8" key="1">
    <citation type="submission" date="2022-10" db="EMBL/GenBank/DDBJ databases">
        <title>The complete genomes of actinobacterial strains from the NBC collection.</title>
        <authorList>
            <person name="Joergensen T.S."/>
            <person name="Alvarez Arevalo M."/>
            <person name="Sterndorff E.B."/>
            <person name="Faurdal D."/>
            <person name="Vuksanovic O."/>
            <person name="Mourched A.-S."/>
            <person name="Charusanti P."/>
            <person name="Shaw S."/>
            <person name="Blin K."/>
            <person name="Weber T."/>
        </authorList>
    </citation>
    <scope>NUCLEOTIDE SEQUENCE [LARGE SCALE GENOMIC DNA]</scope>
    <source>
        <strain evidence="7 8">NBC 01753</strain>
    </source>
</reference>
<dbReference type="Pfam" id="PF00005">
    <property type="entry name" value="ABC_tran"/>
    <property type="match status" value="1"/>
</dbReference>
<dbReference type="Gene3D" id="3.40.50.300">
    <property type="entry name" value="P-loop containing nucleotide triphosphate hydrolases"/>
    <property type="match status" value="1"/>
</dbReference>
<evidence type="ECO:0000256" key="2">
    <source>
        <dbReference type="ARBA" id="ARBA00022448"/>
    </source>
</evidence>
<dbReference type="GeneID" id="91541199"/>
<evidence type="ECO:0000256" key="5">
    <source>
        <dbReference type="ARBA" id="ARBA00022970"/>
    </source>
</evidence>
<protein>
    <submittedName>
        <fullName evidence="7">ATP-binding cassette domain-containing protein</fullName>
    </submittedName>
</protein>
<evidence type="ECO:0000256" key="4">
    <source>
        <dbReference type="ARBA" id="ARBA00022840"/>
    </source>
</evidence>
<dbReference type="InterPro" id="IPR052156">
    <property type="entry name" value="BCAA_Transport_ATP-bd_LivF"/>
</dbReference>
<dbReference type="InterPro" id="IPR027417">
    <property type="entry name" value="P-loop_NTPase"/>
</dbReference>
<evidence type="ECO:0000313" key="8">
    <source>
        <dbReference type="Proteomes" id="UP001335325"/>
    </source>
</evidence>
<feature type="domain" description="ABC transporter" evidence="6">
    <location>
        <begin position="17"/>
        <end position="239"/>
    </location>
</feature>
<comment type="similarity">
    <text evidence="1">Belongs to the ABC transporter superfamily.</text>
</comment>
<dbReference type="Proteomes" id="UP001335325">
    <property type="component" value="Chromosome"/>
</dbReference>
<proteinExistence type="inferred from homology"/>
<dbReference type="InterPro" id="IPR003593">
    <property type="entry name" value="AAA+_ATPase"/>
</dbReference>
<dbReference type="GO" id="GO:0005524">
    <property type="term" value="F:ATP binding"/>
    <property type="evidence" value="ECO:0007669"/>
    <property type="project" value="UniProtKB-KW"/>
</dbReference>
<evidence type="ECO:0000313" key="7">
    <source>
        <dbReference type="EMBL" id="WSD04567.1"/>
    </source>
</evidence>
<dbReference type="SMART" id="SM00382">
    <property type="entry name" value="AAA"/>
    <property type="match status" value="1"/>
</dbReference>
<dbReference type="InterPro" id="IPR017871">
    <property type="entry name" value="ABC_transporter-like_CS"/>
</dbReference>
<dbReference type="PANTHER" id="PTHR43820">
    <property type="entry name" value="HIGH-AFFINITY BRANCHED-CHAIN AMINO ACID TRANSPORT ATP-BINDING PROTEIN LIVF"/>
    <property type="match status" value="1"/>
</dbReference>
<keyword evidence="3" id="KW-0547">Nucleotide-binding</keyword>
<dbReference type="InterPro" id="IPR003439">
    <property type="entry name" value="ABC_transporter-like_ATP-bd"/>
</dbReference>
<dbReference type="PROSITE" id="PS50893">
    <property type="entry name" value="ABC_TRANSPORTER_2"/>
    <property type="match status" value="1"/>
</dbReference>
<dbReference type="RefSeq" id="WP_326750887.1">
    <property type="nucleotide sequence ID" value="NZ_CP109134.1"/>
</dbReference>